<dbReference type="Pfam" id="PF01979">
    <property type="entry name" value="Amidohydro_1"/>
    <property type="match status" value="1"/>
</dbReference>
<dbReference type="SUPFAM" id="SSF51556">
    <property type="entry name" value="Metallo-dependent hydrolases"/>
    <property type="match status" value="1"/>
</dbReference>
<dbReference type="EMBL" id="DUTF01000349">
    <property type="protein sequence ID" value="HHY28285.1"/>
    <property type="molecule type" value="Genomic_DNA"/>
</dbReference>
<dbReference type="Gene3D" id="3.20.20.140">
    <property type="entry name" value="Metal-dependent hydrolases"/>
    <property type="match status" value="1"/>
</dbReference>
<dbReference type="PANTHER" id="PTHR43135">
    <property type="entry name" value="ALPHA-D-RIBOSE 1-METHYLPHOSPHONATE 5-TRIPHOSPHATE DIPHOSPHATASE"/>
    <property type="match status" value="1"/>
</dbReference>
<name>A0A7C6Z6A7_9FIRM</name>
<gene>
    <name evidence="2" type="ORF">GX523_16400</name>
</gene>
<dbReference type="Proteomes" id="UP000553059">
    <property type="component" value="Unassembled WGS sequence"/>
</dbReference>
<comment type="caution">
    <text evidence="2">The sequence shown here is derived from an EMBL/GenBank/DDBJ whole genome shotgun (WGS) entry which is preliminary data.</text>
</comment>
<evidence type="ECO:0000259" key="1">
    <source>
        <dbReference type="Pfam" id="PF01979"/>
    </source>
</evidence>
<dbReference type="PANTHER" id="PTHR43135:SF3">
    <property type="entry name" value="ALPHA-D-RIBOSE 1-METHYLPHOSPHONATE 5-TRIPHOSPHATE DIPHOSPHATASE"/>
    <property type="match status" value="1"/>
</dbReference>
<evidence type="ECO:0000313" key="3">
    <source>
        <dbReference type="Proteomes" id="UP000553059"/>
    </source>
</evidence>
<proteinExistence type="predicted"/>
<reference evidence="2 3" key="1">
    <citation type="journal article" date="2020" name="Biotechnol. Biofuels">
        <title>New insights from the biogas microbiome by comprehensive genome-resolved metagenomics of nearly 1600 species originating from multiple anaerobic digesters.</title>
        <authorList>
            <person name="Campanaro S."/>
            <person name="Treu L."/>
            <person name="Rodriguez-R L.M."/>
            <person name="Kovalovszki A."/>
            <person name="Ziels R.M."/>
            <person name="Maus I."/>
            <person name="Zhu X."/>
            <person name="Kougias P.G."/>
            <person name="Basile A."/>
            <person name="Luo G."/>
            <person name="Schluter A."/>
            <person name="Konstantinidis K.T."/>
            <person name="Angelidaki I."/>
        </authorList>
    </citation>
    <scope>NUCLEOTIDE SEQUENCE [LARGE SCALE GENOMIC DNA]</scope>
    <source>
        <strain evidence="2">AS05jafATM_4</strain>
    </source>
</reference>
<dbReference type="Gene3D" id="2.30.40.10">
    <property type="entry name" value="Urease, subunit C, domain 1"/>
    <property type="match status" value="1"/>
</dbReference>
<evidence type="ECO:0000313" key="2">
    <source>
        <dbReference type="EMBL" id="HHY28285.1"/>
    </source>
</evidence>
<dbReference type="CDD" id="cd01309">
    <property type="entry name" value="Met_dep_hydrolase_C"/>
    <property type="match status" value="1"/>
</dbReference>
<dbReference type="InterPro" id="IPR011059">
    <property type="entry name" value="Metal-dep_hydrolase_composite"/>
</dbReference>
<dbReference type="InterPro" id="IPR032466">
    <property type="entry name" value="Metal_Hydrolase"/>
</dbReference>
<dbReference type="InterPro" id="IPR006680">
    <property type="entry name" value="Amidohydro-rel"/>
</dbReference>
<dbReference type="GO" id="GO:0016810">
    <property type="term" value="F:hydrolase activity, acting on carbon-nitrogen (but not peptide) bonds"/>
    <property type="evidence" value="ECO:0007669"/>
    <property type="project" value="InterPro"/>
</dbReference>
<organism evidence="2 3">
    <name type="scientific">Desulfitobacterium dehalogenans</name>
    <dbReference type="NCBI Taxonomy" id="36854"/>
    <lineage>
        <taxon>Bacteria</taxon>
        <taxon>Bacillati</taxon>
        <taxon>Bacillota</taxon>
        <taxon>Clostridia</taxon>
        <taxon>Eubacteriales</taxon>
        <taxon>Desulfitobacteriaceae</taxon>
        <taxon>Desulfitobacterium</taxon>
    </lineage>
</organism>
<feature type="domain" description="Amidohydrolase-related" evidence="1">
    <location>
        <begin position="227"/>
        <end position="370"/>
    </location>
</feature>
<protein>
    <submittedName>
        <fullName evidence="2">Amidohydrolase</fullName>
    </submittedName>
</protein>
<dbReference type="InterPro" id="IPR051781">
    <property type="entry name" value="Metallo-dep_Hydrolase"/>
</dbReference>
<dbReference type="SUPFAM" id="SSF51338">
    <property type="entry name" value="Composite domain of metallo-dependent hydrolases"/>
    <property type="match status" value="1"/>
</dbReference>
<sequence length="379" mass="41094">MLLIKNGTILTMTGDPIENGQILVDKGKILSVEKGISIPEHCATIDAEGGFIMPGMIDAHCHVGMWEDGLGFEGADGNEGTDPVTPQLRAIDAINPRDRSFAEAYENGVTCICTGPGSSNVIGGQFTTIKTKGKRIDKMILQERAAMKIAFGENPKTRYSAKQQTPSTRMATAALLREYLFKTQNYLDHKENNSGFDLKLESLIPVVKGELNVKAHVHRADDIFTAIRIAKEFGLKMTLEHCTEGHLIADELAGEGFSAIVGPFIGPRGKVELKELTFDTPAVLHEAGVKIALMTDHPVVPVHYLPFCAALAVRAGLDEETAVRAITINPAEILGISERVGSLEADKDADIVVFDKHPLDVQAKTTWVLIDGDVVFKRG</sequence>
<keyword evidence="2" id="KW-0378">Hydrolase</keyword>
<accession>A0A7C6Z6A7</accession>
<dbReference type="AlphaFoldDB" id="A0A7C6Z6A7"/>